<dbReference type="PROSITE" id="PS51257">
    <property type="entry name" value="PROKAR_LIPOPROTEIN"/>
    <property type="match status" value="1"/>
</dbReference>
<keyword evidence="2" id="KW-1185">Reference proteome</keyword>
<dbReference type="InterPro" id="IPR015943">
    <property type="entry name" value="WD40/YVTN_repeat-like_dom_sf"/>
</dbReference>
<dbReference type="STRING" id="1192034.CAP_3715"/>
<dbReference type="Proteomes" id="UP000019678">
    <property type="component" value="Unassembled WGS sequence"/>
</dbReference>
<reference evidence="1 2" key="1">
    <citation type="submission" date="2013-05" db="EMBL/GenBank/DDBJ databases">
        <title>Genome assembly of Chondromyces apiculatus DSM 436.</title>
        <authorList>
            <person name="Sharma G."/>
            <person name="Khatri I."/>
            <person name="Kaur C."/>
            <person name="Mayilraj S."/>
            <person name="Subramanian S."/>
        </authorList>
    </citation>
    <scope>NUCLEOTIDE SEQUENCE [LARGE SCALE GENOMIC DNA]</scope>
    <source>
        <strain evidence="1 2">DSM 436</strain>
    </source>
</reference>
<dbReference type="OrthoDB" id="5380037at2"/>
<dbReference type="EMBL" id="ASRX01000028">
    <property type="protein sequence ID" value="EYF04904.1"/>
    <property type="molecule type" value="Genomic_DNA"/>
</dbReference>
<protein>
    <submittedName>
        <fullName evidence="1">Uncharacterized protein</fullName>
    </submittedName>
</protein>
<evidence type="ECO:0000313" key="1">
    <source>
        <dbReference type="EMBL" id="EYF04904.1"/>
    </source>
</evidence>
<dbReference type="AlphaFoldDB" id="A0A017T6Q3"/>
<evidence type="ECO:0000313" key="2">
    <source>
        <dbReference type="Proteomes" id="UP000019678"/>
    </source>
</evidence>
<dbReference type="InterPro" id="IPR052918">
    <property type="entry name" value="Motility_Chemotaxis_Reg"/>
</dbReference>
<dbReference type="eggNOG" id="COG1520">
    <property type="taxonomic scope" value="Bacteria"/>
</dbReference>
<organism evidence="1 2">
    <name type="scientific">Chondromyces apiculatus DSM 436</name>
    <dbReference type="NCBI Taxonomy" id="1192034"/>
    <lineage>
        <taxon>Bacteria</taxon>
        <taxon>Pseudomonadati</taxon>
        <taxon>Myxococcota</taxon>
        <taxon>Polyangia</taxon>
        <taxon>Polyangiales</taxon>
        <taxon>Polyangiaceae</taxon>
        <taxon>Chondromyces</taxon>
    </lineage>
</organism>
<gene>
    <name evidence="1" type="ORF">CAP_3715</name>
</gene>
<sequence>MKIMRHLGSGAALIGGLGLLHFAGGCALVVGADFSERQGGEGAGGPLPLPPPEPCTQDCLATPVKGTSWGNADTQDEARVAVSTTGDVFVALNARGAIDYGGGPMGEPNERSIHVVKLDVSLGHVWSHHLSGSGDYRVTDLEAIADGAVVIVGDYKQGIDIAGQHLENEDGLFTDLWEGFIAVLDADGEPIWTEALRGEGQSWIHSLAVGPDGSLILVGEFSGYIDLDSALSAGFAESFFVIKLDSEGKKVWAHAININPTQPVAVDVGPDGEVVLAGGFKGEIDFDGDSDAPVSSQGGHANGFLVALDAGSGEHRWHHLFQTDAVFQPKDVIVESNRRVLMTGTFSGDNVGFGADLTQSARGQDVFLAAYALDEGTPAWVVTYGGDADDEGLRLVTDRAGGVLLCGSLMGEITLPDEDETRLEHLDGKDGFVIKLGPSTEEGPGALIWASSLRGPVEQVALDVATSPLDQQAYVVGHMDSSFPVEGLERPLAHGGGRDVWLLGFEP</sequence>
<comment type="caution">
    <text evidence="1">The sequence shown here is derived from an EMBL/GenBank/DDBJ whole genome shotgun (WGS) entry which is preliminary data.</text>
</comment>
<dbReference type="SUPFAM" id="SSF50998">
    <property type="entry name" value="Quinoprotein alcohol dehydrogenase-like"/>
    <property type="match status" value="1"/>
</dbReference>
<dbReference type="Gene3D" id="2.130.10.10">
    <property type="entry name" value="YVTN repeat-like/Quinoprotein amine dehydrogenase"/>
    <property type="match status" value="1"/>
</dbReference>
<proteinExistence type="predicted"/>
<accession>A0A017T6Q3</accession>
<dbReference type="PANTHER" id="PTHR35580:SF1">
    <property type="entry name" value="PHYTASE-LIKE DOMAIN-CONTAINING PROTEIN"/>
    <property type="match status" value="1"/>
</dbReference>
<dbReference type="PANTHER" id="PTHR35580">
    <property type="entry name" value="CELL SURFACE GLYCOPROTEIN (S-LAYER PROTEIN)-LIKE PROTEIN"/>
    <property type="match status" value="1"/>
</dbReference>
<name>A0A017T6Q3_9BACT</name>
<dbReference type="InterPro" id="IPR011047">
    <property type="entry name" value="Quinoprotein_ADH-like_sf"/>
</dbReference>